<dbReference type="KEGG" id="dsa:Desal_2517"/>
<feature type="domain" description="Putative regulatory protein FmdB zinc ribbon" evidence="1">
    <location>
        <begin position="1"/>
        <end position="41"/>
    </location>
</feature>
<name>C6BY43_MARSD</name>
<evidence type="ECO:0000313" key="2">
    <source>
        <dbReference type="EMBL" id="ACS80573.1"/>
    </source>
</evidence>
<dbReference type="eggNOG" id="ENOG50331X6">
    <property type="taxonomic scope" value="Bacteria"/>
</dbReference>
<sequence length="81" mass="8013">MPIYEYKCRECGAVYEEIASAGSAPAPCPSCGKDAGEKLMSSTSSLTGKDTPNIPDSAGTGCCGANPSSKGCVPGSCCGKA</sequence>
<dbReference type="AlphaFoldDB" id="C6BY43"/>
<accession>C6BY43</accession>
<dbReference type="RefSeq" id="WP_015852389.1">
    <property type="nucleotide sequence ID" value="NC_012881.1"/>
</dbReference>
<dbReference type="SMART" id="SM00834">
    <property type="entry name" value="CxxC_CXXC_SSSS"/>
    <property type="match status" value="1"/>
</dbReference>
<dbReference type="STRING" id="526222.Desal_2517"/>
<evidence type="ECO:0000259" key="1">
    <source>
        <dbReference type="SMART" id="SM00834"/>
    </source>
</evidence>
<evidence type="ECO:0000313" key="3">
    <source>
        <dbReference type="Proteomes" id="UP000002601"/>
    </source>
</evidence>
<dbReference type="EMBL" id="CP001649">
    <property type="protein sequence ID" value="ACS80573.1"/>
    <property type="molecule type" value="Genomic_DNA"/>
</dbReference>
<protein>
    <submittedName>
        <fullName evidence="2">Regulatory protein, FmdB family</fullName>
    </submittedName>
</protein>
<organism evidence="2 3">
    <name type="scientific">Maridesulfovibrio salexigens (strain ATCC 14822 / DSM 2638 / NCIMB 8403 / VKM B-1763)</name>
    <name type="common">Desulfovibrio salexigens</name>
    <dbReference type="NCBI Taxonomy" id="526222"/>
    <lineage>
        <taxon>Bacteria</taxon>
        <taxon>Pseudomonadati</taxon>
        <taxon>Thermodesulfobacteriota</taxon>
        <taxon>Desulfovibrionia</taxon>
        <taxon>Desulfovibrionales</taxon>
        <taxon>Desulfovibrionaceae</taxon>
        <taxon>Maridesulfovibrio</taxon>
    </lineage>
</organism>
<reference evidence="2 3" key="1">
    <citation type="submission" date="2009-06" db="EMBL/GenBank/DDBJ databases">
        <title>Complete sequence of Desulfovibrio salexigens DSM 2638.</title>
        <authorList>
            <consortium name="US DOE Joint Genome Institute"/>
            <person name="Lucas S."/>
            <person name="Copeland A."/>
            <person name="Lapidus A."/>
            <person name="Glavina del Rio T."/>
            <person name="Tice H."/>
            <person name="Bruce D."/>
            <person name="Goodwin L."/>
            <person name="Pitluck S."/>
            <person name="Munk A.C."/>
            <person name="Brettin T."/>
            <person name="Detter J.C."/>
            <person name="Han C."/>
            <person name="Tapia R."/>
            <person name="Larimer F."/>
            <person name="Land M."/>
            <person name="Hauser L."/>
            <person name="Kyrpides N."/>
            <person name="Anderson I."/>
            <person name="Wall J.D."/>
            <person name="Arkin A.P."/>
            <person name="Dehal P."/>
            <person name="Chivian D."/>
            <person name="Giles B."/>
            <person name="Hazen T.C."/>
        </authorList>
    </citation>
    <scope>NUCLEOTIDE SEQUENCE [LARGE SCALE GENOMIC DNA]</scope>
    <source>
        <strain evidence="3">ATCC 14822 / DSM 2638 / NCIMB 8403 / VKM B-1763</strain>
    </source>
</reference>
<dbReference type="NCBIfam" id="TIGR02605">
    <property type="entry name" value="CxxC_CxxC_SSSS"/>
    <property type="match status" value="1"/>
</dbReference>
<proteinExistence type="predicted"/>
<dbReference type="HOGENOM" id="CLU_136025_4_0_7"/>
<gene>
    <name evidence="2" type="ordered locus">Desal_2517</name>
</gene>
<dbReference type="Pfam" id="PF09723">
    <property type="entry name" value="Zn_ribbon_8"/>
    <property type="match status" value="1"/>
</dbReference>
<dbReference type="SUPFAM" id="SSF57802">
    <property type="entry name" value="Rubredoxin-like"/>
    <property type="match status" value="1"/>
</dbReference>
<dbReference type="OrthoDB" id="9813321at2"/>
<keyword evidence="3" id="KW-1185">Reference proteome</keyword>
<dbReference type="InterPro" id="IPR013429">
    <property type="entry name" value="Regulatory_FmdB_Zinc_ribbon"/>
</dbReference>
<dbReference type="Proteomes" id="UP000002601">
    <property type="component" value="Chromosome"/>
</dbReference>